<reference evidence="2" key="1">
    <citation type="journal article" date="2023" name="Mol. Phylogenet. Evol.">
        <title>Genome-scale phylogeny and comparative genomics of the fungal order Sordariales.</title>
        <authorList>
            <person name="Hensen N."/>
            <person name="Bonometti L."/>
            <person name="Westerberg I."/>
            <person name="Brannstrom I.O."/>
            <person name="Guillou S."/>
            <person name="Cros-Aarteil S."/>
            <person name="Calhoun S."/>
            <person name="Haridas S."/>
            <person name="Kuo A."/>
            <person name="Mondo S."/>
            <person name="Pangilinan J."/>
            <person name="Riley R."/>
            <person name="LaButti K."/>
            <person name="Andreopoulos B."/>
            <person name="Lipzen A."/>
            <person name="Chen C."/>
            <person name="Yan M."/>
            <person name="Daum C."/>
            <person name="Ng V."/>
            <person name="Clum A."/>
            <person name="Steindorff A."/>
            <person name="Ohm R.A."/>
            <person name="Martin F."/>
            <person name="Silar P."/>
            <person name="Natvig D.O."/>
            <person name="Lalanne C."/>
            <person name="Gautier V."/>
            <person name="Ament-Velasquez S.L."/>
            <person name="Kruys A."/>
            <person name="Hutchinson M.I."/>
            <person name="Powell A.J."/>
            <person name="Barry K."/>
            <person name="Miller A.N."/>
            <person name="Grigoriev I.V."/>
            <person name="Debuchy R."/>
            <person name="Gladieux P."/>
            <person name="Hiltunen Thoren M."/>
            <person name="Johannesson H."/>
        </authorList>
    </citation>
    <scope>NUCLEOTIDE SEQUENCE</scope>
    <source>
        <strain evidence="2">CBS 538.74</strain>
    </source>
</reference>
<evidence type="ECO:0000313" key="2">
    <source>
        <dbReference type="EMBL" id="KAK4148932.1"/>
    </source>
</evidence>
<organism evidence="2 3">
    <name type="scientific">Chaetomidium leptoderma</name>
    <dbReference type="NCBI Taxonomy" id="669021"/>
    <lineage>
        <taxon>Eukaryota</taxon>
        <taxon>Fungi</taxon>
        <taxon>Dikarya</taxon>
        <taxon>Ascomycota</taxon>
        <taxon>Pezizomycotina</taxon>
        <taxon>Sordariomycetes</taxon>
        <taxon>Sordariomycetidae</taxon>
        <taxon>Sordariales</taxon>
        <taxon>Chaetomiaceae</taxon>
        <taxon>Chaetomidium</taxon>
    </lineage>
</organism>
<sequence length="252" mass="27741">MDSERALKRSRADTAQTVQPLPPANEATATAAPATTASYSAAQLSQMLSVLKPDAQLQLLVAAATAHPDVAAQVAAAHAQQVSREAAVVVNFDQYSKSAWYELNVKYEKKSGSAQYEASFDASRNIEDMLDAIVDKTKPHSSYATKFSAIETFRKIFKSLLLSNGVVGHEVRNNHFGWGDKFIHVLRTFDEGELEKLLNEGNGEWMGKLDEVAKEAQSYAIEDKLRIDEARDIITGEAEESDDEEEDDEEEG</sequence>
<dbReference type="AlphaFoldDB" id="A0AAN6VCP7"/>
<proteinExistence type="predicted"/>
<evidence type="ECO:0000313" key="3">
    <source>
        <dbReference type="Proteomes" id="UP001302745"/>
    </source>
</evidence>
<name>A0AAN6VCP7_9PEZI</name>
<gene>
    <name evidence="2" type="ORF">C8A00DRAFT_38482</name>
</gene>
<evidence type="ECO:0000256" key="1">
    <source>
        <dbReference type="SAM" id="MobiDB-lite"/>
    </source>
</evidence>
<reference evidence="2" key="2">
    <citation type="submission" date="2023-05" db="EMBL/GenBank/DDBJ databases">
        <authorList>
            <consortium name="Lawrence Berkeley National Laboratory"/>
            <person name="Steindorff A."/>
            <person name="Hensen N."/>
            <person name="Bonometti L."/>
            <person name="Westerberg I."/>
            <person name="Brannstrom I.O."/>
            <person name="Guillou S."/>
            <person name="Cros-Aarteil S."/>
            <person name="Calhoun S."/>
            <person name="Haridas S."/>
            <person name="Kuo A."/>
            <person name="Mondo S."/>
            <person name="Pangilinan J."/>
            <person name="Riley R."/>
            <person name="Labutti K."/>
            <person name="Andreopoulos B."/>
            <person name="Lipzen A."/>
            <person name="Chen C."/>
            <person name="Yanf M."/>
            <person name="Daum C."/>
            <person name="Ng V."/>
            <person name="Clum A."/>
            <person name="Ohm R."/>
            <person name="Martin F."/>
            <person name="Silar P."/>
            <person name="Natvig D."/>
            <person name="Lalanne C."/>
            <person name="Gautier V."/>
            <person name="Ament-Velasquez S.L."/>
            <person name="Kruys A."/>
            <person name="Hutchinson M.I."/>
            <person name="Powell A.J."/>
            <person name="Barry K."/>
            <person name="Miller A.N."/>
            <person name="Grigoriev I.V."/>
            <person name="Debuchy R."/>
            <person name="Gladieux P."/>
            <person name="Thoren M.H."/>
            <person name="Johannesson H."/>
        </authorList>
    </citation>
    <scope>NUCLEOTIDE SEQUENCE</scope>
    <source>
        <strain evidence="2">CBS 538.74</strain>
    </source>
</reference>
<accession>A0AAN6VCP7</accession>
<feature type="compositionally biased region" description="Acidic residues" evidence="1">
    <location>
        <begin position="237"/>
        <end position="252"/>
    </location>
</feature>
<dbReference type="Proteomes" id="UP001302745">
    <property type="component" value="Unassembled WGS sequence"/>
</dbReference>
<feature type="compositionally biased region" description="Basic and acidic residues" evidence="1">
    <location>
        <begin position="1"/>
        <end position="12"/>
    </location>
</feature>
<feature type="region of interest" description="Disordered" evidence="1">
    <location>
        <begin position="231"/>
        <end position="252"/>
    </location>
</feature>
<keyword evidence="3" id="KW-1185">Reference proteome</keyword>
<comment type="caution">
    <text evidence="2">The sequence shown here is derived from an EMBL/GenBank/DDBJ whole genome shotgun (WGS) entry which is preliminary data.</text>
</comment>
<protein>
    <submittedName>
        <fullName evidence="2">Uncharacterized protein</fullName>
    </submittedName>
</protein>
<feature type="region of interest" description="Disordered" evidence="1">
    <location>
        <begin position="1"/>
        <end position="32"/>
    </location>
</feature>
<dbReference type="EMBL" id="MU857231">
    <property type="protein sequence ID" value="KAK4148932.1"/>
    <property type="molecule type" value="Genomic_DNA"/>
</dbReference>